<dbReference type="STRING" id="568860.SAMN05421811_107441"/>
<dbReference type="RefSeq" id="WP_091085132.1">
    <property type="nucleotide sequence ID" value="NZ_FOHX01000007.1"/>
</dbReference>
<feature type="transmembrane region" description="Helical" evidence="1">
    <location>
        <begin position="134"/>
        <end position="155"/>
    </location>
</feature>
<dbReference type="AlphaFoldDB" id="A0A1I0KEQ3"/>
<accession>A0A1I0KEQ3</accession>
<evidence type="ECO:0000256" key="1">
    <source>
        <dbReference type="SAM" id="Phobius"/>
    </source>
</evidence>
<keyword evidence="3" id="KW-1185">Reference proteome</keyword>
<organism evidence="2 3">
    <name type="scientific">Nonomuraea wenchangensis</name>
    <dbReference type="NCBI Taxonomy" id="568860"/>
    <lineage>
        <taxon>Bacteria</taxon>
        <taxon>Bacillati</taxon>
        <taxon>Actinomycetota</taxon>
        <taxon>Actinomycetes</taxon>
        <taxon>Streptosporangiales</taxon>
        <taxon>Streptosporangiaceae</taxon>
        <taxon>Nonomuraea</taxon>
    </lineage>
</organism>
<sequence length="426" mass="44709">MNRRAGRPQGGPRGSTEQANALAEFLLALTAGSTVRGLAARYHVGKTLWGEYRAGLKIIPLELLNRLVRDHTPDEDTRRARLATAARLHAAATAAQRPAPAPAAVAEAAGDPPVAAVGGPPVAVGAGRRRSRPLLLAAGGTALTLLAALVLVLTWGPPREDAVFAVGPAGVGVFSWDGTDAAGWTRIGDEAERLYLGPAGVFATRSDGRLYRYEGEPGRWSLISEPGRDFAISGEHVFRLAADGGSVAAWDGEGTSWTTIGGPATRLYGGDPGLFATEPGTDFIYRYTGDPFTWQRIGTAGASFALTGDDLYGLTPDQARVNRWQPDDRTEPWPTWAYAAGGAAELWGGRAGLFSADPSRSRLRVLADAGNGVADQTWRDIGPAGAEVAVGRRAVYVLSGNRSRILRWSGGAWQDIGGPAQTLAAG</sequence>
<dbReference type="Proteomes" id="UP000199361">
    <property type="component" value="Unassembled WGS sequence"/>
</dbReference>
<gene>
    <name evidence="2" type="ORF">SAMN05421811_107441</name>
</gene>
<protein>
    <submittedName>
        <fullName evidence="2">Uncharacterized protein</fullName>
    </submittedName>
</protein>
<name>A0A1I0KEQ3_9ACTN</name>
<dbReference type="SUPFAM" id="SSF101898">
    <property type="entry name" value="NHL repeat"/>
    <property type="match status" value="1"/>
</dbReference>
<dbReference type="EMBL" id="FOHX01000007">
    <property type="protein sequence ID" value="SEU22004.1"/>
    <property type="molecule type" value="Genomic_DNA"/>
</dbReference>
<evidence type="ECO:0000313" key="2">
    <source>
        <dbReference type="EMBL" id="SEU22004.1"/>
    </source>
</evidence>
<proteinExistence type="predicted"/>
<keyword evidence="1" id="KW-0472">Membrane</keyword>
<dbReference type="OrthoDB" id="3679112at2"/>
<reference evidence="2 3" key="1">
    <citation type="submission" date="2016-10" db="EMBL/GenBank/DDBJ databases">
        <authorList>
            <person name="de Groot N.N."/>
        </authorList>
    </citation>
    <scope>NUCLEOTIDE SEQUENCE [LARGE SCALE GENOMIC DNA]</scope>
    <source>
        <strain evidence="2 3">CGMCC 4.5598</strain>
    </source>
</reference>
<keyword evidence="1" id="KW-0812">Transmembrane</keyword>
<evidence type="ECO:0000313" key="3">
    <source>
        <dbReference type="Proteomes" id="UP000199361"/>
    </source>
</evidence>
<keyword evidence="1" id="KW-1133">Transmembrane helix</keyword>